<evidence type="ECO:0000256" key="4">
    <source>
        <dbReference type="ARBA" id="ARBA00047645"/>
    </source>
</evidence>
<dbReference type="SUPFAM" id="SSF54975">
    <property type="entry name" value="Acylphosphatase/BLUF domain-like"/>
    <property type="match status" value="1"/>
</dbReference>
<dbReference type="InterPro" id="IPR017968">
    <property type="entry name" value="Acylphosphatase_CS"/>
</dbReference>
<sequence>MAETRRWRIEGRVQGVFFRASTRRQAEPLGLSGHAINLADGAVEVLAHGEAAALDALEAWLSKGPAAARVDRVESLDPGSAIPSPGFRTG</sequence>
<dbReference type="EC" id="3.6.1.7" evidence="2 5"/>
<dbReference type="PROSITE" id="PS00150">
    <property type="entry name" value="ACYLPHOSPHATASE_1"/>
    <property type="match status" value="1"/>
</dbReference>
<dbReference type="PANTHER" id="PTHR47268">
    <property type="entry name" value="ACYLPHOSPHATASE"/>
    <property type="match status" value="1"/>
</dbReference>
<protein>
    <recommendedName>
        <fullName evidence="3 5">acylphosphatase</fullName>
        <ecNumber evidence="2 5">3.6.1.7</ecNumber>
    </recommendedName>
</protein>
<dbReference type="OrthoDB" id="5295388at2"/>
<dbReference type="KEGG" id="wma:WM2015_425"/>
<comment type="catalytic activity">
    <reaction evidence="4 5">
        <text>an acyl phosphate + H2O = a carboxylate + phosphate + H(+)</text>
        <dbReference type="Rhea" id="RHEA:14965"/>
        <dbReference type="ChEBI" id="CHEBI:15377"/>
        <dbReference type="ChEBI" id="CHEBI:15378"/>
        <dbReference type="ChEBI" id="CHEBI:29067"/>
        <dbReference type="ChEBI" id="CHEBI:43474"/>
        <dbReference type="ChEBI" id="CHEBI:59918"/>
        <dbReference type="EC" id="3.6.1.7"/>
    </reaction>
</comment>
<dbReference type="Pfam" id="PF00708">
    <property type="entry name" value="Acylphosphatase"/>
    <property type="match status" value="1"/>
</dbReference>
<comment type="similarity">
    <text evidence="1 6">Belongs to the acylphosphatase family.</text>
</comment>
<evidence type="ECO:0000313" key="8">
    <source>
        <dbReference type="Proteomes" id="UP000066624"/>
    </source>
</evidence>
<feature type="active site" evidence="5">
    <location>
        <position position="19"/>
    </location>
</feature>
<evidence type="ECO:0000256" key="6">
    <source>
        <dbReference type="RuleBase" id="RU004168"/>
    </source>
</evidence>
<dbReference type="GO" id="GO:0003998">
    <property type="term" value="F:acylphosphatase activity"/>
    <property type="evidence" value="ECO:0007669"/>
    <property type="project" value="UniProtKB-EC"/>
</dbReference>
<dbReference type="PATRIC" id="fig|1579979.3.peg.428"/>
<dbReference type="RefSeq" id="WP_049724487.1">
    <property type="nucleotide sequence ID" value="NZ_CP012154.1"/>
</dbReference>
<keyword evidence="8" id="KW-1185">Reference proteome</keyword>
<dbReference type="InterPro" id="IPR036046">
    <property type="entry name" value="Acylphosphatase-like_dom_sf"/>
</dbReference>
<accession>A0A0K0XT58</accession>
<dbReference type="InterPro" id="IPR020456">
    <property type="entry name" value="Acylphosphatase"/>
</dbReference>
<dbReference type="EMBL" id="CP012154">
    <property type="protein sequence ID" value="AKS40807.1"/>
    <property type="molecule type" value="Genomic_DNA"/>
</dbReference>
<reference evidence="7 8" key="1">
    <citation type="submission" date="2015-07" db="EMBL/GenBank/DDBJ databases">
        <authorList>
            <person name="Noorani M."/>
        </authorList>
    </citation>
    <scope>NUCLEOTIDE SEQUENCE [LARGE SCALE GENOMIC DNA]</scope>
    <source>
        <strain evidence="7 8">KCTC 42284</strain>
    </source>
</reference>
<dbReference type="STRING" id="1579979.WM2015_425"/>
<evidence type="ECO:0000256" key="2">
    <source>
        <dbReference type="ARBA" id="ARBA00012150"/>
    </source>
</evidence>
<dbReference type="AlphaFoldDB" id="A0A0K0XT58"/>
<organism evidence="7 8">
    <name type="scientific">Wenzhouxiangella marina</name>
    <dbReference type="NCBI Taxonomy" id="1579979"/>
    <lineage>
        <taxon>Bacteria</taxon>
        <taxon>Pseudomonadati</taxon>
        <taxon>Pseudomonadota</taxon>
        <taxon>Gammaproteobacteria</taxon>
        <taxon>Chromatiales</taxon>
        <taxon>Wenzhouxiangellaceae</taxon>
        <taxon>Wenzhouxiangella</taxon>
    </lineage>
</organism>
<dbReference type="PROSITE" id="PS51160">
    <property type="entry name" value="ACYLPHOSPHATASE_3"/>
    <property type="match status" value="1"/>
</dbReference>
<evidence type="ECO:0000313" key="7">
    <source>
        <dbReference type="EMBL" id="AKS40807.1"/>
    </source>
</evidence>
<dbReference type="Gene3D" id="3.30.70.100">
    <property type="match status" value="1"/>
</dbReference>
<keyword evidence="5" id="KW-0378">Hydrolase</keyword>
<dbReference type="InterPro" id="IPR001792">
    <property type="entry name" value="Acylphosphatase-like_dom"/>
</dbReference>
<evidence type="ECO:0000256" key="5">
    <source>
        <dbReference type="PROSITE-ProRule" id="PRU00520"/>
    </source>
</evidence>
<evidence type="ECO:0000256" key="1">
    <source>
        <dbReference type="ARBA" id="ARBA00005614"/>
    </source>
</evidence>
<name>A0A0K0XT58_9GAMM</name>
<feature type="active site" evidence="5">
    <location>
        <position position="37"/>
    </location>
</feature>
<gene>
    <name evidence="7" type="ORF">WM2015_425</name>
</gene>
<evidence type="ECO:0000256" key="3">
    <source>
        <dbReference type="ARBA" id="ARBA00015991"/>
    </source>
</evidence>
<proteinExistence type="inferred from homology"/>
<dbReference type="PANTHER" id="PTHR47268:SF4">
    <property type="entry name" value="ACYLPHOSPHATASE"/>
    <property type="match status" value="1"/>
</dbReference>
<dbReference type="Proteomes" id="UP000066624">
    <property type="component" value="Chromosome"/>
</dbReference>